<dbReference type="Pfam" id="PF04892">
    <property type="entry name" value="VanZ"/>
    <property type="match status" value="1"/>
</dbReference>
<keyword evidence="1" id="KW-1133">Transmembrane helix</keyword>
<dbReference type="AlphaFoldDB" id="A0A6J7J9F4"/>
<sequence>MLVELVLRFGPPVVVMGAIFAVSAQSDVDSGLGVVDAVGRKLIHMAEFALLFLLWLRALRGRAGLAALIAIGYAATDEVHQTLVSGRHGTPVDVFIDAGGVLLVWYVHQRISSRRAARGAGS</sequence>
<name>A0A6J7J9F4_9ZZZZ</name>
<proteinExistence type="predicted"/>
<organism evidence="3">
    <name type="scientific">freshwater metagenome</name>
    <dbReference type="NCBI Taxonomy" id="449393"/>
    <lineage>
        <taxon>unclassified sequences</taxon>
        <taxon>metagenomes</taxon>
        <taxon>ecological metagenomes</taxon>
    </lineage>
</organism>
<evidence type="ECO:0000313" key="3">
    <source>
        <dbReference type="EMBL" id="CAB4939885.1"/>
    </source>
</evidence>
<gene>
    <name evidence="3" type="ORF">UFOPK3674_01755</name>
</gene>
<reference evidence="3" key="1">
    <citation type="submission" date="2020-05" db="EMBL/GenBank/DDBJ databases">
        <authorList>
            <person name="Chiriac C."/>
            <person name="Salcher M."/>
            <person name="Ghai R."/>
            <person name="Kavagutti S V."/>
        </authorList>
    </citation>
    <scope>NUCLEOTIDE SEQUENCE</scope>
</reference>
<protein>
    <submittedName>
        <fullName evidence="3">Unannotated protein</fullName>
    </submittedName>
</protein>
<feature type="transmembrane region" description="Helical" evidence="1">
    <location>
        <begin position="5"/>
        <end position="22"/>
    </location>
</feature>
<accession>A0A6J7J9F4</accession>
<evidence type="ECO:0000256" key="1">
    <source>
        <dbReference type="SAM" id="Phobius"/>
    </source>
</evidence>
<dbReference type="EMBL" id="CAFBMX010000009">
    <property type="protein sequence ID" value="CAB4939885.1"/>
    <property type="molecule type" value="Genomic_DNA"/>
</dbReference>
<feature type="transmembrane region" description="Helical" evidence="1">
    <location>
        <begin position="42"/>
        <end position="59"/>
    </location>
</feature>
<dbReference type="NCBIfam" id="NF037970">
    <property type="entry name" value="vanZ_1"/>
    <property type="match status" value="1"/>
</dbReference>
<evidence type="ECO:0000259" key="2">
    <source>
        <dbReference type="Pfam" id="PF04892"/>
    </source>
</evidence>
<keyword evidence="1" id="KW-0472">Membrane</keyword>
<dbReference type="InterPro" id="IPR006976">
    <property type="entry name" value="VanZ-like"/>
</dbReference>
<feature type="domain" description="VanZ-like" evidence="2">
    <location>
        <begin position="34"/>
        <end position="107"/>
    </location>
</feature>
<keyword evidence="1" id="KW-0812">Transmembrane</keyword>